<dbReference type="AlphaFoldDB" id="A0AAX2AG84"/>
<sequence length="92" mass="10342">MKNNKKKSSPLFLIITVVIIGVFSFIFFKNNSGFGTSIFSPDIKGSGSVNEHIPAKLRWEKAFRFDTGGSDDSKESSSQNFLQYESQKNKNK</sequence>
<keyword evidence="2" id="KW-1133">Transmembrane helix</keyword>
<keyword evidence="2" id="KW-0472">Membrane</keyword>
<feature type="compositionally biased region" description="Polar residues" evidence="1">
    <location>
        <begin position="76"/>
        <end position="86"/>
    </location>
</feature>
<reference evidence="3 4" key="1">
    <citation type="submission" date="2017-09" db="EMBL/GenBank/DDBJ databases">
        <title>Genomics of the genus Arcobacter.</title>
        <authorList>
            <person name="Perez-Cataluna A."/>
            <person name="Figueras M.J."/>
            <person name="Salas-Masso N."/>
        </authorList>
    </citation>
    <scope>NUCLEOTIDE SEQUENCE [LARGE SCALE GENOMIC DNA]</scope>
    <source>
        <strain evidence="3 4">CECT 7386</strain>
    </source>
</reference>
<organism evidence="3 4">
    <name type="scientific">Malaciobacter mytili LMG 24559</name>
    <dbReference type="NCBI Taxonomy" id="1032238"/>
    <lineage>
        <taxon>Bacteria</taxon>
        <taxon>Pseudomonadati</taxon>
        <taxon>Campylobacterota</taxon>
        <taxon>Epsilonproteobacteria</taxon>
        <taxon>Campylobacterales</taxon>
        <taxon>Arcobacteraceae</taxon>
        <taxon>Malaciobacter</taxon>
    </lineage>
</organism>
<keyword evidence="2" id="KW-0812">Transmembrane</keyword>
<comment type="caution">
    <text evidence="3">The sequence shown here is derived from an EMBL/GenBank/DDBJ whole genome shotgun (WGS) entry which is preliminary data.</text>
</comment>
<gene>
    <name evidence="3" type="ORF">CP985_05495</name>
</gene>
<keyword evidence="4" id="KW-1185">Reference proteome</keyword>
<evidence type="ECO:0000256" key="2">
    <source>
        <dbReference type="SAM" id="Phobius"/>
    </source>
</evidence>
<proteinExistence type="predicted"/>
<feature type="transmembrane region" description="Helical" evidence="2">
    <location>
        <begin position="12"/>
        <end position="28"/>
    </location>
</feature>
<dbReference type="EMBL" id="NXID01000016">
    <property type="protein sequence ID" value="RXK16029.1"/>
    <property type="molecule type" value="Genomic_DNA"/>
</dbReference>
<feature type="region of interest" description="Disordered" evidence="1">
    <location>
        <begin position="68"/>
        <end position="92"/>
    </location>
</feature>
<protein>
    <submittedName>
        <fullName evidence="3">Uncharacterized protein</fullName>
    </submittedName>
</protein>
<evidence type="ECO:0000313" key="3">
    <source>
        <dbReference type="EMBL" id="RXK16029.1"/>
    </source>
</evidence>
<dbReference type="RefSeq" id="WP_114841270.1">
    <property type="nucleotide sequence ID" value="NZ_CP031219.1"/>
</dbReference>
<name>A0AAX2AG84_9BACT</name>
<dbReference type="Proteomes" id="UP000290092">
    <property type="component" value="Unassembled WGS sequence"/>
</dbReference>
<evidence type="ECO:0000313" key="4">
    <source>
        <dbReference type="Proteomes" id="UP000290092"/>
    </source>
</evidence>
<accession>A0AAX2AG84</accession>
<evidence type="ECO:0000256" key="1">
    <source>
        <dbReference type="SAM" id="MobiDB-lite"/>
    </source>
</evidence>
<dbReference type="KEGG" id="amyt:AMYT_0804"/>